<gene>
    <name evidence="1" type="ORF">OFLC_LOCUS11250</name>
</gene>
<evidence type="ECO:0000313" key="1">
    <source>
        <dbReference type="EMBL" id="VDO75089.1"/>
    </source>
</evidence>
<dbReference type="AlphaFoldDB" id="A0A183HUT6"/>
<dbReference type="EMBL" id="UZAJ01016019">
    <property type="protein sequence ID" value="VDO75089.1"/>
    <property type="molecule type" value="Genomic_DNA"/>
</dbReference>
<dbReference type="Proteomes" id="UP000267606">
    <property type="component" value="Unassembled WGS sequence"/>
</dbReference>
<protein>
    <submittedName>
        <fullName evidence="1 3">Uncharacterized protein</fullName>
    </submittedName>
</protein>
<keyword evidence="2" id="KW-1185">Reference proteome</keyword>
<accession>A0A183HUT6</accession>
<reference evidence="1 2" key="2">
    <citation type="submission" date="2018-11" db="EMBL/GenBank/DDBJ databases">
        <authorList>
            <consortium name="Pathogen Informatics"/>
        </authorList>
    </citation>
    <scope>NUCLEOTIDE SEQUENCE [LARGE SCALE GENOMIC DNA]</scope>
</reference>
<name>A0A183HUT6_9BILA</name>
<sequence>MQIFKPTNSTICNALEQFSNNIDCALRIMLDACTIEAQNVAVAVQDALNDDFILHHCYADAVIDPRPIDNGGFRLNPRNERCSSEQVCMNDKAILMNLFKNIHQFSIIKIIKFEEIK</sequence>
<evidence type="ECO:0000313" key="2">
    <source>
        <dbReference type="Proteomes" id="UP000267606"/>
    </source>
</evidence>
<evidence type="ECO:0000313" key="3">
    <source>
        <dbReference type="WBParaSite" id="OFLC_0001124801-mRNA-1"/>
    </source>
</evidence>
<dbReference type="WBParaSite" id="OFLC_0001124801-mRNA-1">
    <property type="protein sequence ID" value="OFLC_0001124801-mRNA-1"/>
    <property type="gene ID" value="OFLC_0001124801"/>
</dbReference>
<dbReference type="STRING" id="387005.A0A183HUT6"/>
<proteinExistence type="predicted"/>
<reference evidence="3" key="1">
    <citation type="submission" date="2016-06" db="UniProtKB">
        <authorList>
            <consortium name="WormBaseParasite"/>
        </authorList>
    </citation>
    <scope>IDENTIFICATION</scope>
</reference>
<organism evidence="3">
    <name type="scientific">Onchocerca flexuosa</name>
    <dbReference type="NCBI Taxonomy" id="387005"/>
    <lineage>
        <taxon>Eukaryota</taxon>
        <taxon>Metazoa</taxon>
        <taxon>Ecdysozoa</taxon>
        <taxon>Nematoda</taxon>
        <taxon>Chromadorea</taxon>
        <taxon>Rhabditida</taxon>
        <taxon>Spirurina</taxon>
        <taxon>Spiruromorpha</taxon>
        <taxon>Filarioidea</taxon>
        <taxon>Onchocercidae</taxon>
        <taxon>Onchocerca</taxon>
    </lineage>
</organism>